<dbReference type="Pfam" id="PF00122">
    <property type="entry name" value="E1-E2_ATPase"/>
    <property type="match status" value="1"/>
</dbReference>
<evidence type="ECO:0000256" key="2">
    <source>
        <dbReference type="ARBA" id="ARBA00006024"/>
    </source>
</evidence>
<dbReference type="PROSITE" id="PS00154">
    <property type="entry name" value="ATPASE_E1_E2"/>
    <property type="match status" value="1"/>
</dbReference>
<dbReference type="AlphaFoldDB" id="A0A6A1UX67"/>
<dbReference type="CDD" id="cd02079">
    <property type="entry name" value="P-type_ATPase_HM"/>
    <property type="match status" value="1"/>
</dbReference>
<dbReference type="Gene3D" id="3.30.70.100">
    <property type="match status" value="1"/>
</dbReference>
<dbReference type="FunFam" id="3.30.70.100:FF:000022">
    <property type="entry name" value="Putative cadmium/zinc-transporting ATPase 3"/>
    <property type="match status" value="1"/>
</dbReference>
<reference evidence="9 10" key="1">
    <citation type="journal article" date="2019" name="Plant Biotechnol. J.">
        <title>The red bayberry genome and genetic basis of sex determination.</title>
        <authorList>
            <person name="Jia H.M."/>
            <person name="Jia H.J."/>
            <person name="Cai Q.L."/>
            <person name="Wang Y."/>
            <person name="Zhao H.B."/>
            <person name="Yang W.F."/>
            <person name="Wang G.Y."/>
            <person name="Li Y.H."/>
            <person name="Zhan D.L."/>
            <person name="Shen Y.T."/>
            <person name="Niu Q.F."/>
            <person name="Chang L."/>
            <person name="Qiu J."/>
            <person name="Zhao L."/>
            <person name="Xie H.B."/>
            <person name="Fu W.Y."/>
            <person name="Jin J."/>
            <person name="Li X.W."/>
            <person name="Jiao Y."/>
            <person name="Zhou C.C."/>
            <person name="Tu T."/>
            <person name="Chai C.Y."/>
            <person name="Gao J.L."/>
            <person name="Fan L.J."/>
            <person name="van de Weg E."/>
            <person name="Wang J.Y."/>
            <person name="Gao Z.S."/>
        </authorList>
    </citation>
    <scope>NUCLEOTIDE SEQUENCE [LARGE SCALE GENOMIC DNA]</scope>
    <source>
        <tissue evidence="9">Leaves</tissue>
    </source>
</reference>
<dbReference type="InterPro" id="IPR018303">
    <property type="entry name" value="ATPase_P-typ_P_site"/>
</dbReference>
<evidence type="ECO:0000259" key="8">
    <source>
        <dbReference type="PROSITE" id="PS50846"/>
    </source>
</evidence>
<dbReference type="InterPro" id="IPR059000">
    <property type="entry name" value="ATPase_P-type_domA"/>
</dbReference>
<evidence type="ECO:0000256" key="6">
    <source>
        <dbReference type="ARBA" id="ARBA00023136"/>
    </source>
</evidence>
<feature type="domain" description="HMA" evidence="8">
    <location>
        <begin position="6"/>
        <end position="72"/>
    </location>
</feature>
<dbReference type="InterPro" id="IPR036412">
    <property type="entry name" value="HAD-like_sf"/>
</dbReference>
<keyword evidence="6 7" id="KW-0472">Membrane</keyword>
<dbReference type="CDD" id="cd00371">
    <property type="entry name" value="HMA"/>
    <property type="match status" value="1"/>
</dbReference>
<dbReference type="PROSITE" id="PS50846">
    <property type="entry name" value="HMA_2"/>
    <property type="match status" value="1"/>
</dbReference>
<accession>A0A6A1UX67</accession>
<dbReference type="GO" id="GO:0005524">
    <property type="term" value="F:ATP binding"/>
    <property type="evidence" value="ECO:0007669"/>
    <property type="project" value="InterPro"/>
</dbReference>
<dbReference type="InterPro" id="IPR001757">
    <property type="entry name" value="P_typ_ATPase"/>
</dbReference>
<dbReference type="SFLD" id="SFLDG00002">
    <property type="entry name" value="C1.7:_P-type_atpase_like"/>
    <property type="match status" value="1"/>
</dbReference>
<dbReference type="InterPro" id="IPR051014">
    <property type="entry name" value="Cation_Transport_ATPase_IB"/>
</dbReference>
<dbReference type="SUPFAM" id="SSF56784">
    <property type="entry name" value="HAD-like"/>
    <property type="match status" value="1"/>
</dbReference>
<dbReference type="SUPFAM" id="SSF81665">
    <property type="entry name" value="Calcium ATPase, transmembrane domain M"/>
    <property type="match status" value="1"/>
</dbReference>
<dbReference type="InterPro" id="IPR023214">
    <property type="entry name" value="HAD_sf"/>
</dbReference>
<gene>
    <name evidence="9" type="ORF">CJ030_MR8G009065</name>
</gene>
<evidence type="ECO:0000313" key="9">
    <source>
        <dbReference type="EMBL" id="KAB1204277.1"/>
    </source>
</evidence>
<dbReference type="Gene3D" id="3.40.50.1000">
    <property type="entry name" value="HAD superfamily/HAD-like"/>
    <property type="match status" value="1"/>
</dbReference>
<dbReference type="GO" id="GO:0022857">
    <property type="term" value="F:transmembrane transporter activity"/>
    <property type="evidence" value="ECO:0007669"/>
    <property type="project" value="TreeGrafter"/>
</dbReference>
<dbReference type="PROSITE" id="PS01229">
    <property type="entry name" value="COF_2"/>
    <property type="match status" value="1"/>
</dbReference>
<dbReference type="SFLD" id="SFLDS00003">
    <property type="entry name" value="Haloacid_Dehalogenase"/>
    <property type="match status" value="1"/>
</dbReference>
<dbReference type="FunFam" id="3.40.1110.10:FF:000043">
    <property type="entry name" value="Putative cadmium/zinc-transporting ATPase 3"/>
    <property type="match status" value="1"/>
</dbReference>
<keyword evidence="4" id="KW-1278">Translocase</keyword>
<dbReference type="OrthoDB" id="432719at2759"/>
<dbReference type="InterPro" id="IPR036163">
    <property type="entry name" value="HMA_dom_sf"/>
</dbReference>
<evidence type="ECO:0000313" key="10">
    <source>
        <dbReference type="Proteomes" id="UP000516437"/>
    </source>
</evidence>
<dbReference type="InterPro" id="IPR023299">
    <property type="entry name" value="ATPase_P-typ_cyto_dom_N"/>
</dbReference>
<dbReference type="InterPro" id="IPR023298">
    <property type="entry name" value="ATPase_P-typ_TM_dom_sf"/>
</dbReference>
<dbReference type="GO" id="GO:0016020">
    <property type="term" value="C:membrane"/>
    <property type="evidence" value="ECO:0007669"/>
    <property type="project" value="UniProtKB-SubCell"/>
</dbReference>
<keyword evidence="3 7" id="KW-0812">Transmembrane</keyword>
<evidence type="ECO:0000256" key="3">
    <source>
        <dbReference type="ARBA" id="ARBA00022692"/>
    </source>
</evidence>
<dbReference type="FunFam" id="2.70.150.10:FF:000002">
    <property type="entry name" value="Copper-transporting ATPase 1, putative"/>
    <property type="match status" value="1"/>
</dbReference>
<protein>
    <submittedName>
        <fullName evidence="9">Cadmium/zinc-transporting ATPase HMA2</fullName>
    </submittedName>
</protein>
<dbReference type="InterPro" id="IPR008250">
    <property type="entry name" value="ATPase_P-typ_transduc_dom_A_sf"/>
</dbReference>
<dbReference type="Pfam" id="PF00702">
    <property type="entry name" value="Hydrolase"/>
    <property type="match status" value="1"/>
</dbReference>
<dbReference type="Gene3D" id="2.70.150.10">
    <property type="entry name" value="Calcium-transporting ATPase, cytoplasmic transduction domain A"/>
    <property type="match status" value="1"/>
</dbReference>
<evidence type="ECO:0000256" key="4">
    <source>
        <dbReference type="ARBA" id="ARBA00022967"/>
    </source>
</evidence>
<keyword evidence="5 7" id="KW-1133">Transmembrane helix</keyword>
<dbReference type="InterPro" id="IPR044492">
    <property type="entry name" value="P_typ_ATPase_HD_dom"/>
</dbReference>
<dbReference type="PRINTS" id="PR00119">
    <property type="entry name" value="CATATPASE"/>
</dbReference>
<dbReference type="PANTHER" id="PTHR48085:SF3">
    <property type="entry name" value="INACTIVE CADMIUM_ZINC-TRANSPORTING ATPASE HMA3"/>
    <property type="match status" value="1"/>
</dbReference>
<comment type="caution">
    <text evidence="9">The sequence shown here is derived from an EMBL/GenBank/DDBJ whole genome shotgun (WGS) entry which is preliminary data.</text>
</comment>
<feature type="transmembrane region" description="Helical" evidence="7">
    <location>
        <begin position="307"/>
        <end position="328"/>
    </location>
</feature>
<dbReference type="PRINTS" id="PR00120">
    <property type="entry name" value="HATPASE"/>
</dbReference>
<name>A0A6A1UX67_9ROSI</name>
<dbReference type="Gene3D" id="3.40.1110.10">
    <property type="entry name" value="Calcium-transporting ATPase, cytoplasmic domain N"/>
    <property type="match status" value="1"/>
</dbReference>
<feature type="transmembrane region" description="Helical" evidence="7">
    <location>
        <begin position="334"/>
        <end position="353"/>
    </location>
</feature>
<proteinExistence type="inferred from homology"/>
<comment type="subcellular location">
    <subcellularLocation>
        <location evidence="1">Membrane</location>
        <topology evidence="1">Multi-pass membrane protein</topology>
    </subcellularLocation>
</comment>
<evidence type="ECO:0000256" key="1">
    <source>
        <dbReference type="ARBA" id="ARBA00004141"/>
    </source>
</evidence>
<feature type="transmembrane region" description="Helical" evidence="7">
    <location>
        <begin position="619"/>
        <end position="638"/>
    </location>
</feature>
<dbReference type="EMBL" id="RXIC02000026">
    <property type="protein sequence ID" value="KAB1204277.1"/>
    <property type="molecule type" value="Genomic_DNA"/>
</dbReference>
<feature type="transmembrane region" description="Helical" evidence="7">
    <location>
        <begin position="108"/>
        <end position="126"/>
    </location>
</feature>
<dbReference type="GO" id="GO:0046872">
    <property type="term" value="F:metal ion binding"/>
    <property type="evidence" value="ECO:0007669"/>
    <property type="project" value="InterPro"/>
</dbReference>
<dbReference type="NCBIfam" id="TIGR01494">
    <property type="entry name" value="ATPase_P-type"/>
    <property type="match status" value="2"/>
</dbReference>
<organism evidence="9 10">
    <name type="scientific">Morella rubra</name>
    <name type="common">Chinese bayberry</name>
    <dbReference type="NCBI Taxonomy" id="262757"/>
    <lineage>
        <taxon>Eukaryota</taxon>
        <taxon>Viridiplantae</taxon>
        <taxon>Streptophyta</taxon>
        <taxon>Embryophyta</taxon>
        <taxon>Tracheophyta</taxon>
        <taxon>Spermatophyta</taxon>
        <taxon>Magnoliopsida</taxon>
        <taxon>eudicotyledons</taxon>
        <taxon>Gunneridae</taxon>
        <taxon>Pentapetalae</taxon>
        <taxon>rosids</taxon>
        <taxon>fabids</taxon>
        <taxon>Fagales</taxon>
        <taxon>Myricaceae</taxon>
        <taxon>Morella</taxon>
    </lineage>
</organism>
<comment type="similarity">
    <text evidence="2">Belongs to the cation transport ATPase (P-type) (TC 3.A.3) family. Type IB subfamily.</text>
</comment>
<dbReference type="SUPFAM" id="SSF81653">
    <property type="entry name" value="Calcium ATPase, transduction domain A"/>
    <property type="match status" value="1"/>
</dbReference>
<keyword evidence="10" id="KW-1185">Reference proteome</keyword>
<evidence type="ECO:0000256" key="7">
    <source>
        <dbReference type="SAM" id="Phobius"/>
    </source>
</evidence>
<dbReference type="InterPro" id="IPR006121">
    <property type="entry name" value="HMA_dom"/>
</dbReference>
<dbReference type="SUPFAM" id="SSF55008">
    <property type="entry name" value="HMA, heavy metal-associated domain"/>
    <property type="match status" value="1"/>
</dbReference>
<evidence type="ECO:0000256" key="5">
    <source>
        <dbReference type="ARBA" id="ARBA00022989"/>
    </source>
</evidence>
<dbReference type="PANTHER" id="PTHR48085">
    <property type="entry name" value="CADMIUM/ZINC-TRANSPORTING ATPASE HMA2-RELATED"/>
    <property type="match status" value="1"/>
</dbReference>
<dbReference type="GO" id="GO:0016887">
    <property type="term" value="F:ATP hydrolysis activity"/>
    <property type="evidence" value="ECO:0007669"/>
    <property type="project" value="InterPro"/>
</dbReference>
<sequence length="905" mass="97517">MAETFKKSYFEVLGICCASEVALVERILKSLSGIKEISVILPTKTVIVVYDSNFTSEIQVVDALNKARLEATVRPQEETNFKNRWPAPSTMVCGLLLALSFLKYVYHPLVWFALGAVIVGLPSLILRSIASIRNLTININILVLISVIGTLALQDYWEAGTVVFLYSIAQWLESIASHKAVATMSSLTSMAPPKATIAETGEQVDVNAVELNTVLAVKAGNAIPIDGIVVEGKCDVDEKMLTGESFPVTKELNSTVLAGTINLNGYISVKTTALAKESVVSRMAKLVEEAQSKKSRTQRFIDECAKYYIPVVMLVSAAFAVIPAALRLPNENEWFHLAIVVLAATTGLLVKGGDYLEILAKVKTAAFDKTGTITKGEFVVTDFRAIGDDISLNTLLHWVSSIESKSSHPMAAALVDHGRLHSIEPKPENVEDFQNFPGEGVFGKIDMQDIYIGNWRIGSRAGCATEFHNMEGKTTGYIYSGATLVGIFSLSDTCRSGAMEAIEEIKLLGIKTVMLTGDSHAAAMLAQDQLDHALDAVHAELLPEDKARIIEAYKKEGTTAMIGDGINDAPALATADIGISMGISGSVLAMETGHVILMSNDIRKIPKAIQLARRTLRKLIENVVISITTKGAILALAFAGYPLIWAAVLTDVGTCLIVIFNSMLLLQETPKFHEEISRAKYGTFSTTSPAKVRNLNPAVPDGSYNGGSGLFEATKCGDGCCKKVIDHDLESPSGSTPGGFGPFKFRFLGKNQITNSVGRQGGGINNVERIKQCTGECGDKVTGVMRDHGHSDRFESRNDACTSPLLCQDKEFAVTTERNSVCCLQNREALSKTKKCGSGCGAERGETSNTAFSAASLEEYAVTDASTISDRRDITVCSEQSEQCCDNRRQSRAGSVDGLSEIVIN</sequence>
<dbReference type="Proteomes" id="UP000516437">
    <property type="component" value="Chromosome 8"/>
</dbReference>
<dbReference type="SFLD" id="SFLDF00027">
    <property type="entry name" value="p-type_atpase"/>
    <property type="match status" value="1"/>
</dbReference>